<dbReference type="SUPFAM" id="SSF46992">
    <property type="entry name" value="Ribosomal protein S20"/>
    <property type="match status" value="1"/>
</dbReference>
<evidence type="ECO:0000256" key="5">
    <source>
        <dbReference type="ARBA" id="ARBA00022980"/>
    </source>
</evidence>
<name>Q0EXA6_9PROT</name>
<dbReference type="eggNOG" id="COG0268">
    <property type="taxonomic scope" value="Bacteria"/>
</dbReference>
<organism evidence="10 11">
    <name type="scientific">Mariprofundus ferrooxydans PV-1</name>
    <dbReference type="NCBI Taxonomy" id="314345"/>
    <lineage>
        <taxon>Bacteria</taxon>
        <taxon>Pseudomonadati</taxon>
        <taxon>Pseudomonadota</taxon>
        <taxon>Candidatius Mariprofundia</taxon>
        <taxon>Mariprofundales</taxon>
        <taxon>Mariprofundaceae</taxon>
        <taxon>Mariprofundus</taxon>
    </lineage>
</organism>
<protein>
    <recommendedName>
        <fullName evidence="7 8">Small ribosomal subunit protein bS20</fullName>
    </recommendedName>
</protein>
<evidence type="ECO:0000256" key="7">
    <source>
        <dbReference type="ARBA" id="ARBA00035136"/>
    </source>
</evidence>
<reference evidence="10 11" key="1">
    <citation type="submission" date="2006-09" db="EMBL/GenBank/DDBJ databases">
        <authorList>
            <person name="Emerson D."/>
            <person name="Ferriera S."/>
            <person name="Johnson J."/>
            <person name="Kravitz S."/>
            <person name="Halpern A."/>
            <person name="Remington K."/>
            <person name="Beeson K."/>
            <person name="Tran B."/>
            <person name="Rogers Y.-H."/>
            <person name="Friedman R."/>
            <person name="Venter J.C."/>
        </authorList>
    </citation>
    <scope>NUCLEOTIDE SEQUENCE [LARGE SCALE GENOMIC DNA]</scope>
    <source>
        <strain evidence="10 11">PV-1</strain>
    </source>
</reference>
<evidence type="ECO:0000256" key="9">
    <source>
        <dbReference type="SAM" id="MobiDB-lite"/>
    </source>
</evidence>
<dbReference type="STRING" id="314344.AL013_02905"/>
<proteinExistence type="inferred from homology"/>
<keyword evidence="3 8" id="KW-0699">rRNA-binding</keyword>
<evidence type="ECO:0000313" key="10">
    <source>
        <dbReference type="EMBL" id="EAU53884.1"/>
    </source>
</evidence>
<keyword evidence="6 8" id="KW-0687">Ribonucleoprotein</keyword>
<evidence type="ECO:0000256" key="8">
    <source>
        <dbReference type="HAMAP-Rule" id="MF_00500"/>
    </source>
</evidence>
<dbReference type="InterPro" id="IPR036510">
    <property type="entry name" value="Ribosomal_bS20_sf"/>
</dbReference>
<keyword evidence="5 8" id="KW-0689">Ribosomal protein</keyword>
<evidence type="ECO:0000256" key="4">
    <source>
        <dbReference type="ARBA" id="ARBA00022884"/>
    </source>
</evidence>
<dbReference type="InterPro" id="IPR002583">
    <property type="entry name" value="Ribosomal_bS20"/>
</dbReference>
<evidence type="ECO:0000256" key="6">
    <source>
        <dbReference type="ARBA" id="ARBA00023274"/>
    </source>
</evidence>
<dbReference type="GO" id="GO:0006412">
    <property type="term" value="P:translation"/>
    <property type="evidence" value="ECO:0007669"/>
    <property type="project" value="UniProtKB-UniRule"/>
</dbReference>
<evidence type="ECO:0000313" key="11">
    <source>
        <dbReference type="Proteomes" id="UP000005297"/>
    </source>
</evidence>
<dbReference type="EMBL" id="AATS01000015">
    <property type="protein sequence ID" value="EAU53884.1"/>
    <property type="molecule type" value="Genomic_DNA"/>
</dbReference>
<dbReference type="Gene3D" id="1.20.58.110">
    <property type="entry name" value="Ribosomal protein S20"/>
    <property type="match status" value="1"/>
</dbReference>
<dbReference type="HOGENOM" id="CLU_160655_3_0_0"/>
<dbReference type="Pfam" id="PF01649">
    <property type="entry name" value="Ribosomal_S20p"/>
    <property type="match status" value="1"/>
</dbReference>
<sequence length="95" mass="10482">MGCKEIDNVANHVSALKRARQDQKKRIQNRAQKSAMRTAVKQVLVAVEAGDKQAASDALKQATSLLDRAGRKNQMHPRQASRRVSRLNAHVKAIG</sequence>
<feature type="compositionally biased region" description="Basic residues" evidence="9">
    <location>
        <begin position="71"/>
        <end position="85"/>
    </location>
</feature>
<evidence type="ECO:0000256" key="1">
    <source>
        <dbReference type="ARBA" id="ARBA00003134"/>
    </source>
</evidence>
<dbReference type="FunFam" id="1.20.58.110:FF:000001">
    <property type="entry name" value="30S ribosomal protein S20"/>
    <property type="match status" value="1"/>
</dbReference>
<dbReference type="PANTHER" id="PTHR33398:SF1">
    <property type="entry name" value="SMALL RIBOSOMAL SUBUNIT PROTEIN BS20C"/>
    <property type="match status" value="1"/>
</dbReference>
<dbReference type="FunCoup" id="Q0EXA6">
    <property type="interactions" value="528"/>
</dbReference>
<dbReference type="GO" id="GO:0015935">
    <property type="term" value="C:small ribosomal subunit"/>
    <property type="evidence" value="ECO:0007669"/>
    <property type="project" value="TreeGrafter"/>
</dbReference>
<dbReference type="InParanoid" id="Q0EXA6"/>
<comment type="function">
    <text evidence="1 8">Binds directly to 16S ribosomal RNA.</text>
</comment>
<dbReference type="GO" id="GO:0070181">
    <property type="term" value="F:small ribosomal subunit rRNA binding"/>
    <property type="evidence" value="ECO:0007669"/>
    <property type="project" value="TreeGrafter"/>
</dbReference>
<dbReference type="PANTHER" id="PTHR33398">
    <property type="entry name" value="30S RIBOSOMAL PROTEIN S20"/>
    <property type="match status" value="1"/>
</dbReference>
<evidence type="ECO:0000256" key="2">
    <source>
        <dbReference type="ARBA" id="ARBA00007634"/>
    </source>
</evidence>
<comment type="similarity">
    <text evidence="2 8">Belongs to the bacterial ribosomal protein bS20 family.</text>
</comment>
<comment type="caution">
    <text evidence="10">The sequence shown here is derived from an EMBL/GenBank/DDBJ whole genome shotgun (WGS) entry which is preliminary data.</text>
</comment>
<gene>
    <name evidence="8" type="primary">rpsT</name>
    <name evidence="10" type="ORF">SPV1_08101</name>
</gene>
<evidence type="ECO:0000256" key="3">
    <source>
        <dbReference type="ARBA" id="ARBA00022730"/>
    </source>
</evidence>
<keyword evidence="11" id="KW-1185">Reference proteome</keyword>
<feature type="region of interest" description="Disordered" evidence="9">
    <location>
        <begin position="70"/>
        <end position="95"/>
    </location>
</feature>
<dbReference type="AlphaFoldDB" id="Q0EXA6"/>
<dbReference type="NCBIfam" id="TIGR00029">
    <property type="entry name" value="S20"/>
    <property type="match status" value="1"/>
</dbReference>
<dbReference type="GO" id="GO:0005829">
    <property type="term" value="C:cytosol"/>
    <property type="evidence" value="ECO:0007669"/>
    <property type="project" value="TreeGrafter"/>
</dbReference>
<dbReference type="Proteomes" id="UP000005297">
    <property type="component" value="Unassembled WGS sequence"/>
</dbReference>
<dbReference type="HAMAP" id="MF_00500">
    <property type="entry name" value="Ribosomal_bS20"/>
    <property type="match status" value="1"/>
</dbReference>
<dbReference type="GO" id="GO:0003735">
    <property type="term" value="F:structural constituent of ribosome"/>
    <property type="evidence" value="ECO:0007669"/>
    <property type="project" value="InterPro"/>
</dbReference>
<accession>Q0EXA6</accession>
<keyword evidence="4 8" id="KW-0694">RNA-binding</keyword>